<dbReference type="AlphaFoldDB" id="X1GJM2"/>
<name>X1GJM2_9ZZZZ</name>
<evidence type="ECO:0000313" key="1">
    <source>
        <dbReference type="EMBL" id="GAH41824.1"/>
    </source>
</evidence>
<protein>
    <submittedName>
        <fullName evidence="1">Uncharacterized protein</fullName>
    </submittedName>
</protein>
<dbReference type="EMBL" id="BARU01009804">
    <property type="protein sequence ID" value="GAH41824.1"/>
    <property type="molecule type" value="Genomic_DNA"/>
</dbReference>
<sequence>MQVERLLSSFGPTEGKVLRLSDGKKPKSIGWIQCVGSRSTQQGFPYCSRVCCMYATKEASIVKEANPDIDITIYYIDIRAYGKDFQQYYDHAKDTGVKYVRGRPSSIYENKNKSLSLSLIETTAFAAAPLAMETLSGISFGP</sequence>
<accession>X1GJM2</accession>
<proteinExistence type="predicted"/>
<gene>
    <name evidence="1" type="ORF">S03H2_18855</name>
</gene>
<reference evidence="1" key="1">
    <citation type="journal article" date="2014" name="Front. Microbiol.">
        <title>High frequency of phylogenetically diverse reductive dehalogenase-homologous genes in deep subseafloor sedimentary metagenomes.</title>
        <authorList>
            <person name="Kawai M."/>
            <person name="Futagami T."/>
            <person name="Toyoda A."/>
            <person name="Takaki Y."/>
            <person name="Nishi S."/>
            <person name="Hori S."/>
            <person name="Arai W."/>
            <person name="Tsubouchi T."/>
            <person name="Morono Y."/>
            <person name="Uchiyama I."/>
            <person name="Ito T."/>
            <person name="Fujiyama A."/>
            <person name="Inagaki F."/>
            <person name="Takami H."/>
        </authorList>
    </citation>
    <scope>NUCLEOTIDE SEQUENCE</scope>
    <source>
        <strain evidence="1">Expedition CK06-06</strain>
    </source>
</reference>
<comment type="caution">
    <text evidence="1">The sequence shown here is derived from an EMBL/GenBank/DDBJ whole genome shotgun (WGS) entry which is preliminary data.</text>
</comment>
<organism evidence="1">
    <name type="scientific">marine sediment metagenome</name>
    <dbReference type="NCBI Taxonomy" id="412755"/>
    <lineage>
        <taxon>unclassified sequences</taxon>
        <taxon>metagenomes</taxon>
        <taxon>ecological metagenomes</taxon>
    </lineage>
</organism>